<keyword evidence="1" id="KW-0732">Signal</keyword>
<feature type="chain" id="PRO_5016386279" description="DUF4488 domain-containing protein" evidence="1">
    <location>
        <begin position="24"/>
        <end position="182"/>
    </location>
</feature>
<evidence type="ECO:0000313" key="3">
    <source>
        <dbReference type="Proteomes" id="UP000245391"/>
    </source>
</evidence>
<evidence type="ECO:0000256" key="1">
    <source>
        <dbReference type="SAM" id="SignalP"/>
    </source>
</evidence>
<organism evidence="2 3">
    <name type="scientific">Pedobacter paludis</name>
    <dbReference type="NCBI Taxonomy" id="2203212"/>
    <lineage>
        <taxon>Bacteria</taxon>
        <taxon>Pseudomonadati</taxon>
        <taxon>Bacteroidota</taxon>
        <taxon>Sphingobacteriia</taxon>
        <taxon>Sphingobacteriales</taxon>
        <taxon>Sphingobacteriaceae</taxon>
        <taxon>Pedobacter</taxon>
    </lineage>
</organism>
<dbReference type="PROSITE" id="PS51257">
    <property type="entry name" value="PROKAR_LIPOPROTEIN"/>
    <property type="match status" value="1"/>
</dbReference>
<protein>
    <recommendedName>
        <fullName evidence="4">DUF4488 domain-containing protein</fullName>
    </recommendedName>
</protein>
<comment type="caution">
    <text evidence="2">The sequence shown here is derived from an EMBL/GenBank/DDBJ whole genome shotgun (WGS) entry which is preliminary data.</text>
</comment>
<dbReference type="EMBL" id="QGNY01000007">
    <property type="protein sequence ID" value="PWS30259.1"/>
    <property type="molecule type" value="Genomic_DNA"/>
</dbReference>
<feature type="signal peptide" evidence="1">
    <location>
        <begin position="1"/>
        <end position="23"/>
    </location>
</feature>
<accession>A0A317EWY7</accession>
<dbReference type="Proteomes" id="UP000245391">
    <property type="component" value="Unassembled WGS sequence"/>
</dbReference>
<keyword evidence="3" id="KW-1185">Reference proteome</keyword>
<dbReference type="AlphaFoldDB" id="A0A317EWY7"/>
<proteinExistence type="predicted"/>
<name>A0A317EWY7_9SPHI</name>
<sequence>MKNNALKTTLLILLFAATLTACKKQTLVRTAAEVNSFLPMQVGNLWYMNKENYTEIKDSVMISGKLYYQFYSLVGGDGIAISYLRIDESGKLIASDPKYPTMQIQQGSFNGKIGDKFFTTGQGSDIDQEVTITEKTDTKISFSFDYIYHPNLKGHPYLVSYIKGQGFPGNWTRLRINGVEKK</sequence>
<evidence type="ECO:0000313" key="2">
    <source>
        <dbReference type="EMBL" id="PWS30259.1"/>
    </source>
</evidence>
<dbReference type="OrthoDB" id="761443at2"/>
<dbReference type="RefSeq" id="WP_109931378.1">
    <property type="nucleotide sequence ID" value="NZ_QGNY01000007.1"/>
</dbReference>
<reference evidence="3" key="1">
    <citation type="submission" date="2018-05" db="EMBL/GenBank/DDBJ databases">
        <title>Pedobacter paludis sp. nov., isolated from wetland soil.</title>
        <authorList>
            <person name="Zhang Y."/>
        </authorList>
    </citation>
    <scope>NUCLEOTIDE SEQUENCE [LARGE SCALE GENOMIC DNA]</scope>
    <source>
        <strain evidence="3">R-8</strain>
    </source>
</reference>
<gene>
    <name evidence="2" type="ORF">DF947_17640</name>
</gene>
<evidence type="ECO:0008006" key="4">
    <source>
        <dbReference type="Google" id="ProtNLM"/>
    </source>
</evidence>